<keyword evidence="3" id="KW-1185">Reference proteome</keyword>
<evidence type="ECO:0000313" key="3">
    <source>
        <dbReference type="Proteomes" id="UP000260862"/>
    </source>
</evidence>
<feature type="domain" description="DUF7258" evidence="1">
    <location>
        <begin position="1"/>
        <end position="76"/>
    </location>
</feature>
<dbReference type="Proteomes" id="UP000260862">
    <property type="component" value="Unassembled WGS sequence"/>
</dbReference>
<name>A0A3E4N6F8_9BACT</name>
<gene>
    <name evidence="2" type="ORF">DXD04_03060</name>
</gene>
<dbReference type="RefSeq" id="WP_117670739.1">
    <property type="nucleotide sequence ID" value="NZ_CABOGR010000003.1"/>
</dbReference>
<comment type="caution">
    <text evidence="2">The sequence shown here is derived from an EMBL/GenBank/DDBJ whole genome shotgun (WGS) entry which is preliminary data.</text>
</comment>
<dbReference type="AlphaFoldDB" id="A0A3E4N6F8"/>
<dbReference type="Pfam" id="PF23919">
    <property type="entry name" value="DUF7258"/>
    <property type="match status" value="1"/>
</dbReference>
<sequence length="78" mass="9173">MKTTEINQSIIGKRCECMFTGMMVKGIITEIEDCKYSVNVKVVFDSPQQWGDDMYEHDWTWGRKSDEFGPLKYLKLIE</sequence>
<proteinExistence type="predicted"/>
<reference evidence="2 3" key="1">
    <citation type="submission" date="2018-08" db="EMBL/GenBank/DDBJ databases">
        <title>A genome reference for cultivated species of the human gut microbiota.</title>
        <authorList>
            <person name="Zou Y."/>
            <person name="Xue W."/>
            <person name="Luo G."/>
        </authorList>
    </citation>
    <scope>NUCLEOTIDE SEQUENCE [LARGE SCALE GENOMIC DNA]</scope>
    <source>
        <strain evidence="2 3">TF10-3AC</strain>
    </source>
</reference>
<evidence type="ECO:0000313" key="2">
    <source>
        <dbReference type="EMBL" id="RGK57819.1"/>
    </source>
</evidence>
<protein>
    <recommendedName>
        <fullName evidence="1">DUF7258 domain-containing protein</fullName>
    </recommendedName>
</protein>
<dbReference type="EMBL" id="QSQT01000003">
    <property type="protein sequence ID" value="RGK57819.1"/>
    <property type="molecule type" value="Genomic_DNA"/>
</dbReference>
<accession>A0A3E4N6F8</accession>
<dbReference type="InterPro" id="IPR055682">
    <property type="entry name" value="DUF7258"/>
</dbReference>
<evidence type="ECO:0000259" key="1">
    <source>
        <dbReference type="Pfam" id="PF23919"/>
    </source>
</evidence>
<organism evidence="2 3">
    <name type="scientific">Phocaeicola plebeius</name>
    <dbReference type="NCBI Taxonomy" id="310297"/>
    <lineage>
        <taxon>Bacteria</taxon>
        <taxon>Pseudomonadati</taxon>
        <taxon>Bacteroidota</taxon>
        <taxon>Bacteroidia</taxon>
        <taxon>Bacteroidales</taxon>
        <taxon>Bacteroidaceae</taxon>
        <taxon>Phocaeicola</taxon>
    </lineage>
</organism>